<dbReference type="EMBL" id="JAUSUQ010000008">
    <property type="protein sequence ID" value="MDQ0339655.1"/>
    <property type="molecule type" value="Genomic_DNA"/>
</dbReference>
<accession>A0ABU0CTA2</accession>
<dbReference type="InterPro" id="IPR036909">
    <property type="entry name" value="Cyt_c-like_dom_sf"/>
</dbReference>
<dbReference type="Proteomes" id="UP001232445">
    <property type="component" value="Unassembled WGS sequence"/>
</dbReference>
<keyword evidence="9" id="KW-1185">Reference proteome</keyword>
<dbReference type="PANTHER" id="PTHR37823:SF4">
    <property type="entry name" value="MENAQUINOL-CYTOCHROME C REDUCTASE CYTOCHROME B_C SUBUNIT"/>
    <property type="match status" value="1"/>
</dbReference>
<dbReference type="Pfam" id="PF13442">
    <property type="entry name" value="Cytochrome_CBB3"/>
    <property type="match status" value="1"/>
</dbReference>
<keyword evidence="3 6" id="KW-0479">Metal-binding</keyword>
<evidence type="ECO:0000256" key="3">
    <source>
        <dbReference type="ARBA" id="ARBA00022723"/>
    </source>
</evidence>
<name>A0ABU0CTA2_9BACI</name>
<gene>
    <name evidence="8" type="ORF">J2S00_002443</name>
</gene>
<dbReference type="RefSeq" id="WP_307339958.1">
    <property type="nucleotide sequence ID" value="NZ_JAUSUQ010000008.1"/>
</dbReference>
<reference evidence="8 9" key="1">
    <citation type="submission" date="2023-07" db="EMBL/GenBank/DDBJ databases">
        <title>Genomic Encyclopedia of Type Strains, Phase IV (KMG-IV): sequencing the most valuable type-strain genomes for metagenomic binning, comparative biology and taxonomic classification.</title>
        <authorList>
            <person name="Goeker M."/>
        </authorList>
    </citation>
    <scope>NUCLEOTIDE SEQUENCE [LARGE SCALE GENOMIC DNA]</scope>
    <source>
        <strain evidence="8 9">DSM 17740</strain>
    </source>
</reference>
<dbReference type="Gene3D" id="1.10.760.10">
    <property type="entry name" value="Cytochrome c-like domain"/>
    <property type="match status" value="1"/>
</dbReference>
<organism evidence="8 9">
    <name type="scientific">Caldalkalibacillus uzonensis</name>
    <dbReference type="NCBI Taxonomy" id="353224"/>
    <lineage>
        <taxon>Bacteria</taxon>
        <taxon>Bacillati</taxon>
        <taxon>Bacillota</taxon>
        <taxon>Bacilli</taxon>
        <taxon>Bacillales</taxon>
        <taxon>Bacillaceae</taxon>
        <taxon>Caldalkalibacillus</taxon>
    </lineage>
</organism>
<evidence type="ECO:0000256" key="5">
    <source>
        <dbReference type="ARBA" id="ARBA00023004"/>
    </source>
</evidence>
<protein>
    <submittedName>
        <fullName evidence="8">Mono/diheme cytochrome c family protein</fullName>
    </submittedName>
</protein>
<keyword evidence="4" id="KW-0249">Electron transport</keyword>
<feature type="domain" description="Cytochrome c" evidence="7">
    <location>
        <begin position="32"/>
        <end position="113"/>
    </location>
</feature>
<evidence type="ECO:0000256" key="4">
    <source>
        <dbReference type="ARBA" id="ARBA00022982"/>
    </source>
</evidence>
<dbReference type="PANTHER" id="PTHR37823">
    <property type="entry name" value="CYTOCHROME C-553-LIKE"/>
    <property type="match status" value="1"/>
</dbReference>
<dbReference type="SUPFAM" id="SSF46626">
    <property type="entry name" value="Cytochrome c"/>
    <property type="match status" value="1"/>
</dbReference>
<dbReference type="PROSITE" id="PS51007">
    <property type="entry name" value="CYTC"/>
    <property type="match status" value="1"/>
</dbReference>
<dbReference type="InterPro" id="IPR051811">
    <property type="entry name" value="Cytochrome_c550/c551-like"/>
</dbReference>
<comment type="caution">
    <text evidence="8">The sequence shown here is derived from an EMBL/GenBank/DDBJ whole genome shotgun (WGS) entry which is preliminary data.</text>
</comment>
<proteinExistence type="predicted"/>
<evidence type="ECO:0000313" key="8">
    <source>
        <dbReference type="EMBL" id="MDQ0339655.1"/>
    </source>
</evidence>
<evidence type="ECO:0000256" key="1">
    <source>
        <dbReference type="ARBA" id="ARBA00022448"/>
    </source>
</evidence>
<evidence type="ECO:0000256" key="6">
    <source>
        <dbReference type="PROSITE-ProRule" id="PRU00433"/>
    </source>
</evidence>
<evidence type="ECO:0000256" key="2">
    <source>
        <dbReference type="ARBA" id="ARBA00022617"/>
    </source>
</evidence>
<keyword evidence="2 6" id="KW-0349">Heme</keyword>
<evidence type="ECO:0000313" key="9">
    <source>
        <dbReference type="Proteomes" id="UP001232445"/>
    </source>
</evidence>
<dbReference type="InterPro" id="IPR009056">
    <property type="entry name" value="Cyt_c-like_dom"/>
</dbReference>
<sequence>MNPIKVFFTIFALGLGLAIVLGIIGLQQGDLAEEENGAQEDVVALDLPASFDGCLACHGQNLEGVSGPSLIDIDLSKEEIIAVLENGQGAMPAQTHLSAEEMEEIADYLVSLDFEESEGEQE</sequence>
<keyword evidence="1" id="KW-0813">Transport</keyword>
<keyword evidence="5 6" id="KW-0408">Iron</keyword>
<evidence type="ECO:0000259" key="7">
    <source>
        <dbReference type="PROSITE" id="PS51007"/>
    </source>
</evidence>